<protein>
    <submittedName>
        <fullName evidence="1">Iron-containing redox enzyme family protein</fullName>
    </submittedName>
</protein>
<reference evidence="1 2" key="1">
    <citation type="submission" date="2019-06" db="EMBL/GenBank/DDBJ databases">
        <title>Pseudomonas bimorpha sp. nov. isolated from bovine raw milk and skim milk concentrate.</title>
        <authorList>
            <person name="Hofmann K."/>
            <person name="Huptas C."/>
            <person name="Doll E."/>
            <person name="Scherer S."/>
            <person name="Wenning M."/>
        </authorList>
    </citation>
    <scope>NUCLEOTIDE SEQUENCE [LARGE SCALE GENOMIC DNA]</scope>
    <source>
        <strain evidence="1 2">DSM 13124</strain>
    </source>
</reference>
<name>A0A9X9BR75_PSEMA</name>
<dbReference type="Proteomes" id="UP000316123">
    <property type="component" value="Unassembled WGS sequence"/>
</dbReference>
<proteinExistence type="predicted"/>
<sequence length="714" mass="80072">MHMDVQIDVGIRGAAPQMPRYSVDALLSAELNPSLHEHADACLALIEQRFACAPAWLQLDLASFDAPLPEHIASALLERASAASHDPALYLPCTGTEDFIARQYAPQGLTHGSLLHSASSACRSHLPLSCLLHRMHSAQMGEARLDRNPNRLYRQFLEHLGIYLPAISSPRAARDPHLLPDAWTLTQLRLSLASQPEKYRAKLLGAALFETVYPLPHLVRSLSCTAYLQQMQWLQAQRLDTVIADAIAHVLSSPGTSLIHACRDIEAGFNLSMAIMQKWLEGLQHWVAQGRTGARQQMIRLVQDKARYAQGYHANMKMDGLAFDELMSSNPARFVDALGRSRWVVPGQPQRSRLINELISFKGPMFRIFNEADLVVIRNWINDLAEHAPTTVAAVEQVASATPAEPGQLISEPLSVPRRTGARTLYHQLINIERFPDARLQARAFAVRWLAQTRANAAPDDGAMPLPVYDAGQLRAWYDAKALGQVQAYTRQCEIEKSREQVIEEAVSLCPMIFIDGAWLQHWCAPGLLDSPTGSLFYQIYSDEIGNGDIRQNHANIYRQLMTAMGVELPDFEQRAFVDWDGFDDEDFDVPVFWLSLSLFPRHFLPETLGLNLAMEMSGVGGAYRQARDELRHYGFPTHFVDLHNTIDNVATGHSAMALQAIEGFMDECAHLPESAQALWQRIWVGYRALRAPQKNLKSWWARNTFYPSPTLSR</sequence>
<comment type="caution">
    <text evidence="1">The sequence shown here is derived from an EMBL/GenBank/DDBJ whole genome shotgun (WGS) entry which is preliminary data.</text>
</comment>
<accession>A0A9X9BR75</accession>
<gene>
    <name evidence="1" type="ORF">FIV41_22085</name>
</gene>
<organism evidence="1 2">
    <name type="scientific">Pseudomonas marginalis</name>
    <name type="common">Pseudomonas panacis</name>
    <dbReference type="NCBI Taxonomy" id="298"/>
    <lineage>
        <taxon>Bacteria</taxon>
        <taxon>Pseudomonadati</taxon>
        <taxon>Pseudomonadota</taxon>
        <taxon>Gammaproteobacteria</taxon>
        <taxon>Pseudomonadales</taxon>
        <taxon>Pseudomonadaceae</taxon>
        <taxon>Pseudomonas</taxon>
    </lineage>
</organism>
<dbReference type="SMART" id="SM01236">
    <property type="entry name" value="Haem_oxygenase_2"/>
    <property type="match status" value="1"/>
</dbReference>
<evidence type="ECO:0000313" key="2">
    <source>
        <dbReference type="Proteomes" id="UP000316123"/>
    </source>
</evidence>
<dbReference type="Pfam" id="PF14518">
    <property type="entry name" value="Haem_oxygenas_2"/>
    <property type="match status" value="1"/>
</dbReference>
<dbReference type="AlphaFoldDB" id="A0A9X9BR75"/>
<dbReference type="OrthoDB" id="6635957at2"/>
<dbReference type="Gene3D" id="1.20.910.10">
    <property type="entry name" value="Heme oxygenase-like"/>
    <property type="match status" value="1"/>
</dbReference>
<evidence type="ECO:0000313" key="1">
    <source>
        <dbReference type="EMBL" id="TWR54681.1"/>
    </source>
</evidence>
<dbReference type="InterPro" id="IPR016084">
    <property type="entry name" value="Haem_Oase-like_multi-hlx"/>
</dbReference>
<dbReference type="EMBL" id="VFEQ01000017">
    <property type="protein sequence ID" value="TWR54681.1"/>
    <property type="molecule type" value="Genomic_DNA"/>
</dbReference>